<keyword evidence="3" id="KW-1185">Reference proteome</keyword>
<accession>A0A928ZSG5</accession>
<evidence type="ECO:0000256" key="1">
    <source>
        <dbReference type="SAM" id="Coils"/>
    </source>
</evidence>
<organism evidence="2 3">
    <name type="scientific">Leptolyngbya cf. ectocarpi LEGE 11479</name>
    <dbReference type="NCBI Taxonomy" id="1828722"/>
    <lineage>
        <taxon>Bacteria</taxon>
        <taxon>Bacillati</taxon>
        <taxon>Cyanobacteriota</taxon>
        <taxon>Cyanophyceae</taxon>
        <taxon>Leptolyngbyales</taxon>
        <taxon>Leptolyngbyaceae</taxon>
        <taxon>Leptolyngbya group</taxon>
        <taxon>Leptolyngbya</taxon>
    </lineage>
</organism>
<dbReference type="Proteomes" id="UP000615026">
    <property type="component" value="Unassembled WGS sequence"/>
</dbReference>
<feature type="coiled-coil region" evidence="1">
    <location>
        <begin position="85"/>
        <end position="112"/>
    </location>
</feature>
<dbReference type="AlphaFoldDB" id="A0A928ZSG5"/>
<dbReference type="EMBL" id="JADEXP010000002">
    <property type="protein sequence ID" value="MBE9065141.1"/>
    <property type="molecule type" value="Genomic_DNA"/>
</dbReference>
<dbReference type="RefSeq" id="WP_193989848.1">
    <property type="nucleotide sequence ID" value="NZ_JADEXP010000002.1"/>
</dbReference>
<comment type="caution">
    <text evidence="2">The sequence shown here is derived from an EMBL/GenBank/DDBJ whole genome shotgun (WGS) entry which is preliminary data.</text>
</comment>
<keyword evidence="1" id="KW-0175">Coiled coil</keyword>
<sequence length="178" mass="20253">MAFNLTGNLEQALGAKSSLTDEKINPSNLERLKFTEVRRLPENFITECGTEAAADKFIDEITKESEALVQATRAIEASSHYIDCQQAYQVALQKLRQKVHRLEITIEEAFAQYQTLNHTLNLKRKEAGLQHASDVEQANIAYAQFDRGLRHKLQSSTDLSRRGTHEGSHLERRFLPMI</sequence>
<evidence type="ECO:0000313" key="3">
    <source>
        <dbReference type="Proteomes" id="UP000615026"/>
    </source>
</evidence>
<proteinExistence type="predicted"/>
<reference evidence="2" key="1">
    <citation type="submission" date="2020-10" db="EMBL/GenBank/DDBJ databases">
        <authorList>
            <person name="Castelo-Branco R."/>
            <person name="Eusebio N."/>
            <person name="Adriana R."/>
            <person name="Vieira A."/>
            <person name="Brugerolle De Fraissinette N."/>
            <person name="Rezende De Castro R."/>
            <person name="Schneider M.P."/>
            <person name="Vasconcelos V."/>
            <person name="Leao P.N."/>
        </authorList>
    </citation>
    <scope>NUCLEOTIDE SEQUENCE</scope>
    <source>
        <strain evidence="2">LEGE 11479</strain>
    </source>
</reference>
<name>A0A928ZSG5_LEPEC</name>
<protein>
    <submittedName>
        <fullName evidence="2">Uncharacterized protein</fullName>
    </submittedName>
</protein>
<evidence type="ECO:0000313" key="2">
    <source>
        <dbReference type="EMBL" id="MBE9065141.1"/>
    </source>
</evidence>
<gene>
    <name evidence="2" type="ORF">IQ260_00545</name>
</gene>